<organism evidence="1 2">
    <name type="scientific">Nostoc paludosum FACHB-159</name>
    <dbReference type="NCBI Taxonomy" id="2692908"/>
    <lineage>
        <taxon>Bacteria</taxon>
        <taxon>Bacillati</taxon>
        <taxon>Cyanobacteriota</taxon>
        <taxon>Cyanophyceae</taxon>
        <taxon>Nostocales</taxon>
        <taxon>Nostocaceae</taxon>
        <taxon>Nostoc</taxon>
    </lineage>
</organism>
<proteinExistence type="predicted"/>
<gene>
    <name evidence="1" type="ORF">H6H03_35870</name>
</gene>
<evidence type="ECO:0000313" key="1">
    <source>
        <dbReference type="EMBL" id="MBD2739182.1"/>
    </source>
</evidence>
<evidence type="ECO:0000313" key="2">
    <source>
        <dbReference type="Proteomes" id="UP000637383"/>
    </source>
</evidence>
<sequence>MEPLTTAAIAAGSIIASKALEKTGEKIGETVWYKINQFVATLEKQSPHTVTAIDKAPEQPLDYGTAVLEIEFAAKANAEVAQAEQELVTAAKAESNPHFIQYIQQLADILKSQPQQASTTNYQKLADEIKTVIQGSTFKAPVTFN</sequence>
<dbReference type="Proteomes" id="UP000637383">
    <property type="component" value="Unassembled WGS sequence"/>
</dbReference>
<dbReference type="RefSeq" id="WP_190959687.1">
    <property type="nucleotide sequence ID" value="NZ_JACJTU010000073.1"/>
</dbReference>
<accession>A0ABR8KMR6</accession>
<dbReference type="EMBL" id="JACJTU010000073">
    <property type="protein sequence ID" value="MBD2739182.1"/>
    <property type="molecule type" value="Genomic_DNA"/>
</dbReference>
<reference evidence="1 2" key="1">
    <citation type="journal article" date="2020" name="ISME J.">
        <title>Comparative genomics reveals insights into cyanobacterial evolution and habitat adaptation.</title>
        <authorList>
            <person name="Chen M.Y."/>
            <person name="Teng W.K."/>
            <person name="Zhao L."/>
            <person name="Hu C.X."/>
            <person name="Zhou Y.K."/>
            <person name="Han B.P."/>
            <person name="Song L.R."/>
            <person name="Shu W.S."/>
        </authorList>
    </citation>
    <scope>NUCLEOTIDE SEQUENCE [LARGE SCALE GENOMIC DNA]</scope>
    <source>
        <strain evidence="1 2">FACHB-159</strain>
    </source>
</reference>
<comment type="caution">
    <text evidence="1">The sequence shown here is derived from an EMBL/GenBank/DDBJ whole genome shotgun (WGS) entry which is preliminary data.</text>
</comment>
<keyword evidence="2" id="KW-1185">Reference proteome</keyword>
<protein>
    <submittedName>
        <fullName evidence="1">Uncharacterized protein</fullName>
    </submittedName>
</protein>
<name>A0ABR8KMR6_9NOSO</name>